<dbReference type="GO" id="GO:0008483">
    <property type="term" value="F:transaminase activity"/>
    <property type="evidence" value="ECO:0007669"/>
    <property type="project" value="UniProtKB-KW"/>
</dbReference>
<keyword evidence="2" id="KW-1185">Reference proteome</keyword>
<sequence>MSKLSPLPAYAWDGSCLEISETINAVKSARNYSTINVSQLDDQVAGYGLSEAVRLNLLDKNIELARTDLEFLDAFVKKHQSVCFWVKPTAGTTINCVHA</sequence>
<keyword evidence="1" id="KW-0808">Transferase</keyword>
<dbReference type="OrthoDB" id="7042322at2759"/>
<organism evidence="1 2">
    <name type="scientific">Colletotrichum orchidophilum</name>
    <dbReference type="NCBI Taxonomy" id="1209926"/>
    <lineage>
        <taxon>Eukaryota</taxon>
        <taxon>Fungi</taxon>
        <taxon>Dikarya</taxon>
        <taxon>Ascomycota</taxon>
        <taxon>Pezizomycotina</taxon>
        <taxon>Sordariomycetes</taxon>
        <taxon>Hypocreomycetidae</taxon>
        <taxon>Glomerellales</taxon>
        <taxon>Glomerellaceae</taxon>
        <taxon>Colletotrichum</taxon>
    </lineage>
</organism>
<proteinExistence type="predicted"/>
<dbReference type="Gene3D" id="3.90.1150.10">
    <property type="entry name" value="Aspartate Aminotransferase, domain 1"/>
    <property type="match status" value="1"/>
</dbReference>
<dbReference type="EMBL" id="MJBS01000131">
    <property type="protein sequence ID" value="OHE92987.1"/>
    <property type="molecule type" value="Genomic_DNA"/>
</dbReference>
<dbReference type="PANTHER" id="PTHR43510:SF1">
    <property type="entry name" value="AMINOTRANSFERASE FUNCTION, HYPOTHETICAL (EUROFUNG)"/>
    <property type="match status" value="1"/>
</dbReference>
<evidence type="ECO:0000313" key="1">
    <source>
        <dbReference type="EMBL" id="OHE92987.1"/>
    </source>
</evidence>
<gene>
    <name evidence="1" type="ORF">CORC01_11710</name>
</gene>
<protein>
    <submittedName>
        <fullName evidence="1">Aspartate aminotransferase</fullName>
    </submittedName>
</protein>
<dbReference type="Gene3D" id="3.40.640.10">
    <property type="entry name" value="Type I PLP-dependent aspartate aminotransferase-like (Major domain)"/>
    <property type="match status" value="1"/>
</dbReference>
<keyword evidence="1" id="KW-0032">Aminotransferase</keyword>
<evidence type="ECO:0000313" key="2">
    <source>
        <dbReference type="Proteomes" id="UP000176998"/>
    </source>
</evidence>
<accession>A0A1G4AUZ4</accession>
<reference evidence="1 2" key="1">
    <citation type="submission" date="2016-09" db="EMBL/GenBank/DDBJ databases">
        <authorList>
            <person name="Capua I."/>
            <person name="De Benedictis P."/>
            <person name="Joannis T."/>
            <person name="Lombin L.H."/>
            <person name="Cattoli G."/>
        </authorList>
    </citation>
    <scope>NUCLEOTIDE SEQUENCE [LARGE SCALE GENOMIC DNA]</scope>
    <source>
        <strain evidence="1 2">IMI 309357</strain>
    </source>
</reference>
<name>A0A1G4AUZ4_9PEZI</name>
<dbReference type="RefSeq" id="XP_022470155.1">
    <property type="nucleotide sequence ID" value="XM_022623332.1"/>
</dbReference>
<comment type="caution">
    <text evidence="1">The sequence shown here is derived from an EMBL/GenBank/DDBJ whole genome shotgun (WGS) entry which is preliminary data.</text>
</comment>
<dbReference type="PANTHER" id="PTHR43510">
    <property type="entry name" value="AMINOTRANSFERASE FUNCTION, HYPOTHETICAL (EUROFUNG)"/>
    <property type="match status" value="1"/>
</dbReference>
<dbReference type="GeneID" id="34564842"/>
<dbReference type="Proteomes" id="UP000176998">
    <property type="component" value="Unassembled WGS sequence"/>
</dbReference>
<dbReference type="STRING" id="1209926.A0A1G4AUZ4"/>
<dbReference type="AlphaFoldDB" id="A0A1G4AUZ4"/>
<dbReference type="InterPro" id="IPR015422">
    <property type="entry name" value="PyrdxlP-dep_Trfase_small"/>
</dbReference>
<dbReference type="InterPro" id="IPR015421">
    <property type="entry name" value="PyrdxlP-dep_Trfase_major"/>
</dbReference>